<feature type="transmembrane region" description="Helical" evidence="8">
    <location>
        <begin position="183"/>
        <end position="205"/>
    </location>
</feature>
<dbReference type="RefSeq" id="WP_305995510.1">
    <property type="nucleotide sequence ID" value="NZ_JAVALS010000002.1"/>
</dbReference>
<dbReference type="PROSITE" id="PS00217">
    <property type="entry name" value="SUGAR_TRANSPORT_2"/>
    <property type="match status" value="1"/>
</dbReference>
<sequence>MSQPQSTPASTMTPQDAHTPEASGPAATQLGTLQLGTQATTAVRTFFISGCGTALEFYDFIVYGLAAALVFPELFFPSADRLTGTLVAFAAFGAGFIVRPLGGIVVGHFGDRIGRKSMLIMTLLLMGGSTFLIGCLPTYPAVGVLAPVLLVILRLVQGFAAGGEWGGSSLFGIENSPENRRGLWGSFTSTGIGIGSLFGTAVFTLLTLLPESTVQAWAWRVPFWLGGLLVLIGLVARTRMPHESVDKEHAPRVPIVAAIKRHPKQMLLAIGVSFGYNTIAYIGSIFTVTYTEQRGYTDTESLLFQVLGSTAFMIAAPFMGLLSDRFGRKKVIAGGAVVYALFFILFFPLVDGHVVWVATLGFVLVNVFMAMPQGCIPAFLGEQFSKESRYSSLSATYQTGAALGGGTAASIATALFIAFNHGSLGVALYSSAACLILALCVLGLRETYKVPTAQLGEKLPAAD</sequence>
<dbReference type="Pfam" id="PF07690">
    <property type="entry name" value="MFS_1"/>
    <property type="match status" value="1"/>
</dbReference>
<evidence type="ECO:0000313" key="10">
    <source>
        <dbReference type="EMBL" id="MDP5226462.1"/>
    </source>
</evidence>
<keyword evidence="4 8" id="KW-0812">Transmembrane</keyword>
<evidence type="ECO:0000256" key="7">
    <source>
        <dbReference type="SAM" id="MobiDB-lite"/>
    </source>
</evidence>
<evidence type="ECO:0000313" key="11">
    <source>
        <dbReference type="Proteomes" id="UP001232725"/>
    </source>
</evidence>
<feature type="region of interest" description="Disordered" evidence="7">
    <location>
        <begin position="1"/>
        <end position="25"/>
    </location>
</feature>
<dbReference type="InterPro" id="IPR005829">
    <property type="entry name" value="Sugar_transporter_CS"/>
</dbReference>
<feature type="compositionally biased region" description="Polar residues" evidence="7">
    <location>
        <begin position="1"/>
        <end position="16"/>
    </location>
</feature>
<feature type="transmembrane region" description="Helical" evidence="8">
    <location>
        <begin position="82"/>
        <end position="106"/>
    </location>
</feature>
<dbReference type="PROSITE" id="PS50850">
    <property type="entry name" value="MFS"/>
    <property type="match status" value="1"/>
</dbReference>
<dbReference type="InterPro" id="IPR011701">
    <property type="entry name" value="MFS"/>
</dbReference>
<protein>
    <submittedName>
        <fullName evidence="10">MFS transporter</fullName>
    </submittedName>
</protein>
<evidence type="ECO:0000256" key="6">
    <source>
        <dbReference type="ARBA" id="ARBA00023136"/>
    </source>
</evidence>
<keyword evidence="3" id="KW-1003">Cell membrane</keyword>
<dbReference type="SUPFAM" id="SSF103473">
    <property type="entry name" value="MFS general substrate transporter"/>
    <property type="match status" value="1"/>
</dbReference>
<dbReference type="PANTHER" id="PTHR43045:SF1">
    <property type="entry name" value="SHIKIMATE TRANSPORTER"/>
    <property type="match status" value="1"/>
</dbReference>
<feature type="transmembrane region" description="Helical" evidence="8">
    <location>
        <begin position="118"/>
        <end position="139"/>
    </location>
</feature>
<feature type="transmembrane region" description="Helical" evidence="8">
    <location>
        <begin position="331"/>
        <end position="350"/>
    </location>
</feature>
<keyword evidence="11" id="KW-1185">Reference proteome</keyword>
<dbReference type="Gene3D" id="1.20.1250.20">
    <property type="entry name" value="MFS general substrate transporter like domains"/>
    <property type="match status" value="2"/>
</dbReference>
<keyword evidence="2" id="KW-0813">Transport</keyword>
<evidence type="ECO:0000256" key="3">
    <source>
        <dbReference type="ARBA" id="ARBA00022475"/>
    </source>
</evidence>
<dbReference type="InterPro" id="IPR020846">
    <property type="entry name" value="MFS_dom"/>
</dbReference>
<dbReference type="Proteomes" id="UP001232725">
    <property type="component" value="Unassembled WGS sequence"/>
</dbReference>
<dbReference type="InterPro" id="IPR036259">
    <property type="entry name" value="MFS_trans_sf"/>
</dbReference>
<keyword evidence="5 8" id="KW-1133">Transmembrane helix</keyword>
<accession>A0ABT9IMF7</accession>
<proteinExistence type="predicted"/>
<comment type="subcellular location">
    <subcellularLocation>
        <location evidence="1">Cell membrane</location>
        <topology evidence="1">Multi-pass membrane protein</topology>
    </subcellularLocation>
</comment>
<feature type="transmembrane region" description="Helical" evidence="8">
    <location>
        <begin position="267"/>
        <end position="290"/>
    </location>
</feature>
<feature type="transmembrane region" description="Helical" evidence="8">
    <location>
        <begin position="401"/>
        <end position="420"/>
    </location>
</feature>
<name>A0ABT9IMF7_9MICC</name>
<feature type="transmembrane region" description="Helical" evidence="8">
    <location>
        <begin position="356"/>
        <end position="380"/>
    </location>
</feature>
<gene>
    <name evidence="10" type="ORF">Q9R02_04760</name>
</gene>
<dbReference type="EMBL" id="JAVALS010000002">
    <property type="protein sequence ID" value="MDP5226462.1"/>
    <property type="molecule type" value="Genomic_DNA"/>
</dbReference>
<dbReference type="PROSITE" id="PS00216">
    <property type="entry name" value="SUGAR_TRANSPORT_1"/>
    <property type="match status" value="1"/>
</dbReference>
<reference evidence="10 11" key="1">
    <citation type="submission" date="2023-08" db="EMBL/GenBank/DDBJ databases">
        <title>Arthrobacter horti sp. nov., isolated from forest soil.</title>
        <authorList>
            <person name="Park M."/>
        </authorList>
    </citation>
    <scope>NUCLEOTIDE SEQUENCE [LARGE SCALE GENOMIC DNA]</scope>
    <source>
        <strain evidence="10 11">YJM1</strain>
    </source>
</reference>
<evidence type="ECO:0000256" key="1">
    <source>
        <dbReference type="ARBA" id="ARBA00004651"/>
    </source>
</evidence>
<feature type="transmembrane region" description="Helical" evidence="8">
    <location>
        <begin position="426"/>
        <end position="444"/>
    </location>
</feature>
<evidence type="ECO:0000256" key="5">
    <source>
        <dbReference type="ARBA" id="ARBA00022989"/>
    </source>
</evidence>
<evidence type="ECO:0000256" key="8">
    <source>
        <dbReference type="SAM" id="Phobius"/>
    </source>
</evidence>
<evidence type="ECO:0000259" key="9">
    <source>
        <dbReference type="PROSITE" id="PS50850"/>
    </source>
</evidence>
<feature type="transmembrane region" description="Helical" evidence="8">
    <location>
        <begin position="145"/>
        <end position="162"/>
    </location>
</feature>
<feature type="transmembrane region" description="Helical" evidence="8">
    <location>
        <begin position="217"/>
        <end position="236"/>
    </location>
</feature>
<dbReference type="PANTHER" id="PTHR43045">
    <property type="entry name" value="SHIKIMATE TRANSPORTER"/>
    <property type="match status" value="1"/>
</dbReference>
<keyword evidence="6 8" id="KW-0472">Membrane</keyword>
<feature type="domain" description="Major facilitator superfamily (MFS) profile" evidence="9">
    <location>
        <begin position="45"/>
        <end position="449"/>
    </location>
</feature>
<comment type="caution">
    <text evidence="10">The sequence shown here is derived from an EMBL/GenBank/DDBJ whole genome shotgun (WGS) entry which is preliminary data.</text>
</comment>
<feature type="transmembrane region" description="Helical" evidence="8">
    <location>
        <begin position="302"/>
        <end position="322"/>
    </location>
</feature>
<evidence type="ECO:0000256" key="4">
    <source>
        <dbReference type="ARBA" id="ARBA00022692"/>
    </source>
</evidence>
<organism evidence="10 11">
    <name type="scientific">Arthrobacter horti</name>
    <dbReference type="NCBI Taxonomy" id="3068273"/>
    <lineage>
        <taxon>Bacteria</taxon>
        <taxon>Bacillati</taxon>
        <taxon>Actinomycetota</taxon>
        <taxon>Actinomycetes</taxon>
        <taxon>Micrococcales</taxon>
        <taxon>Micrococcaceae</taxon>
        <taxon>Arthrobacter</taxon>
    </lineage>
</organism>
<evidence type="ECO:0000256" key="2">
    <source>
        <dbReference type="ARBA" id="ARBA00022448"/>
    </source>
</evidence>
<feature type="transmembrane region" description="Helical" evidence="8">
    <location>
        <begin position="57"/>
        <end position="76"/>
    </location>
</feature>